<keyword evidence="3" id="KW-1185">Reference proteome</keyword>
<evidence type="ECO:0000256" key="1">
    <source>
        <dbReference type="SAM" id="MobiDB-lite"/>
    </source>
</evidence>
<feature type="compositionally biased region" description="Basic residues" evidence="1">
    <location>
        <begin position="316"/>
        <end position="327"/>
    </location>
</feature>
<gene>
    <name evidence="2" type="ORF">RLOC_00013714</name>
</gene>
<feature type="compositionally biased region" description="Low complexity" evidence="1">
    <location>
        <begin position="352"/>
        <end position="363"/>
    </location>
</feature>
<feature type="compositionally biased region" description="Basic and acidic residues" evidence="1">
    <location>
        <begin position="613"/>
        <end position="625"/>
    </location>
</feature>
<name>A0A218U8U8_9PASE</name>
<feature type="compositionally biased region" description="Basic residues" evidence="1">
    <location>
        <begin position="520"/>
        <end position="531"/>
    </location>
</feature>
<feature type="region of interest" description="Disordered" evidence="1">
    <location>
        <begin position="575"/>
        <end position="636"/>
    </location>
</feature>
<comment type="caution">
    <text evidence="2">The sequence shown here is derived from an EMBL/GenBank/DDBJ whole genome shotgun (WGS) entry which is preliminary data.</text>
</comment>
<feature type="region of interest" description="Disordered" evidence="1">
    <location>
        <begin position="115"/>
        <end position="136"/>
    </location>
</feature>
<protein>
    <submittedName>
        <fullName evidence="2">Uncharacterized protein</fullName>
    </submittedName>
</protein>
<organism evidence="2 3">
    <name type="scientific">Lonchura striata</name>
    <name type="common">white-rumped munia</name>
    <dbReference type="NCBI Taxonomy" id="40157"/>
    <lineage>
        <taxon>Eukaryota</taxon>
        <taxon>Metazoa</taxon>
        <taxon>Chordata</taxon>
        <taxon>Craniata</taxon>
        <taxon>Vertebrata</taxon>
        <taxon>Euteleostomi</taxon>
        <taxon>Archelosauria</taxon>
        <taxon>Archosauria</taxon>
        <taxon>Dinosauria</taxon>
        <taxon>Saurischia</taxon>
        <taxon>Theropoda</taxon>
        <taxon>Coelurosauria</taxon>
        <taxon>Aves</taxon>
        <taxon>Neognathae</taxon>
        <taxon>Neoaves</taxon>
        <taxon>Telluraves</taxon>
        <taxon>Australaves</taxon>
        <taxon>Passeriformes</taxon>
        <taxon>Passeroidea</taxon>
        <taxon>Estrildidae</taxon>
        <taxon>Estrildinae</taxon>
        <taxon>Lonchura</taxon>
    </lineage>
</organism>
<evidence type="ECO:0000313" key="3">
    <source>
        <dbReference type="Proteomes" id="UP000197619"/>
    </source>
</evidence>
<dbReference type="AlphaFoldDB" id="A0A218U8U8"/>
<dbReference type="EMBL" id="MUZQ01000599">
    <property type="protein sequence ID" value="OWK50177.1"/>
    <property type="molecule type" value="Genomic_DNA"/>
</dbReference>
<evidence type="ECO:0000313" key="2">
    <source>
        <dbReference type="EMBL" id="OWK50177.1"/>
    </source>
</evidence>
<sequence length="636" mass="68414">MKEKANLFAKSEVFPRSHLTSSLFVSSCAGGALEEFHGRHQNMGTLPPHGEPGVLPGFPSLPVRAVRAGVHGVRAGDAALPPPLPARPQRVLQAHGDVRGRLARGYGVHQVPRLRRALPSPGGPQLGRRAHGGGPDGRAEGLRLLVSSGAENGPGAGLLLPEGPRLLPSLPQHVLPPGGAVLRPLLHRRHLHRLPLGHLVHLPDLPHRRHALPLPGAAHHLLRRLLHDGVPHLLRRLPAGGPGGLQRLQPLAVQSLHGDPGLAQQGLHHALHGALLLHHGRQRLVGHPHHHLVPGRRAQVGQRGHREEGAALPRQRLGHPRHAHRRPAGHEQDRGRQHQRRVLRRPLRRGRAALLRAGASLPLRGGGGVPAAGRNHLPQPRPHRDPAGEGEPGQAGEVHDPHRRLQRALPRAPAGGDRLLLLRAGVPGRVGDHVDPGALPGVPHPLSLPGHSDEPPRPDLVPDEVPDGLGGRDPLGVLGWKQENLPRRGGAAAPRQRGAADRPLAAQQLPPAERAVPARQRPRPQRQHGGHAHQPELLESEFLESELLGSEFLESELPGFELPESELLESEFLESELPGSEFLGSELPESELLESELPGSELRCRGGAGSCSEEPRGTPAGRRDPPCPSRASWRRW</sequence>
<feature type="compositionally biased region" description="Basic residues" evidence="1">
    <location>
        <begin position="337"/>
        <end position="351"/>
    </location>
</feature>
<feature type="region of interest" description="Disordered" evidence="1">
    <location>
        <begin position="432"/>
        <end position="537"/>
    </location>
</feature>
<dbReference type="Proteomes" id="UP000197619">
    <property type="component" value="Unassembled WGS sequence"/>
</dbReference>
<accession>A0A218U8U8</accession>
<reference evidence="2 3" key="1">
    <citation type="submission" date="2017-05" db="EMBL/GenBank/DDBJ databases">
        <title>Genome of assembly of the Bengalese finch, Lonchura striata domestica.</title>
        <authorList>
            <person name="Colquitt B.M."/>
            <person name="Brainard M.S."/>
        </authorList>
    </citation>
    <scope>NUCLEOTIDE SEQUENCE [LARGE SCALE GENOMIC DNA]</scope>
    <source>
        <strain evidence="2">White83orange57</strain>
    </source>
</reference>
<feature type="region of interest" description="Disordered" evidence="1">
    <location>
        <begin position="294"/>
        <end position="403"/>
    </location>
</feature>
<proteinExistence type="predicted"/>
<feature type="compositionally biased region" description="Low complexity" evidence="1">
    <location>
        <begin position="575"/>
        <end position="587"/>
    </location>
</feature>
<feature type="compositionally biased region" description="Low complexity" evidence="1">
    <location>
        <begin position="510"/>
        <end position="519"/>
    </location>
</feature>
<feature type="compositionally biased region" description="Low complexity" evidence="1">
    <location>
        <begin position="487"/>
        <end position="503"/>
    </location>
</feature>
<dbReference type="PROSITE" id="PS51257">
    <property type="entry name" value="PROKAR_LIPOPROTEIN"/>
    <property type="match status" value="1"/>
</dbReference>